<dbReference type="EMBL" id="PKMF04000767">
    <property type="protein sequence ID" value="KAK7819714.1"/>
    <property type="molecule type" value="Genomic_DNA"/>
</dbReference>
<dbReference type="Proteomes" id="UP000237347">
    <property type="component" value="Unassembled WGS sequence"/>
</dbReference>
<comment type="caution">
    <text evidence="1">The sequence shown here is derived from an EMBL/GenBank/DDBJ whole genome shotgun (WGS) entry which is preliminary data.</text>
</comment>
<dbReference type="AlphaFoldDB" id="A0AAW0IZ49"/>
<reference evidence="1 2" key="1">
    <citation type="journal article" date="2018" name="Sci. Data">
        <title>The draft genome sequence of cork oak.</title>
        <authorList>
            <person name="Ramos A.M."/>
            <person name="Usie A."/>
            <person name="Barbosa P."/>
            <person name="Barros P.M."/>
            <person name="Capote T."/>
            <person name="Chaves I."/>
            <person name="Simoes F."/>
            <person name="Abreu I."/>
            <person name="Carrasquinho I."/>
            <person name="Faro C."/>
            <person name="Guimaraes J.B."/>
            <person name="Mendonca D."/>
            <person name="Nobrega F."/>
            <person name="Rodrigues L."/>
            <person name="Saibo N.J.M."/>
            <person name="Varela M.C."/>
            <person name="Egas C."/>
            <person name="Matos J."/>
            <person name="Miguel C.M."/>
            <person name="Oliveira M.M."/>
            <person name="Ricardo C.P."/>
            <person name="Goncalves S."/>
        </authorList>
    </citation>
    <scope>NUCLEOTIDE SEQUENCE [LARGE SCALE GENOMIC DNA]</scope>
    <source>
        <strain evidence="2">cv. HL8</strain>
    </source>
</reference>
<name>A0AAW0IZ49_QUESU</name>
<proteinExistence type="predicted"/>
<keyword evidence="2" id="KW-1185">Reference proteome</keyword>
<gene>
    <name evidence="1" type="ORF">CFP56_039598</name>
</gene>
<evidence type="ECO:0000313" key="2">
    <source>
        <dbReference type="Proteomes" id="UP000237347"/>
    </source>
</evidence>
<protein>
    <submittedName>
        <fullName evidence="1">Uncharacterized protein</fullName>
    </submittedName>
</protein>
<organism evidence="1 2">
    <name type="scientific">Quercus suber</name>
    <name type="common">Cork oak</name>
    <dbReference type="NCBI Taxonomy" id="58331"/>
    <lineage>
        <taxon>Eukaryota</taxon>
        <taxon>Viridiplantae</taxon>
        <taxon>Streptophyta</taxon>
        <taxon>Embryophyta</taxon>
        <taxon>Tracheophyta</taxon>
        <taxon>Spermatophyta</taxon>
        <taxon>Magnoliopsida</taxon>
        <taxon>eudicotyledons</taxon>
        <taxon>Gunneridae</taxon>
        <taxon>Pentapetalae</taxon>
        <taxon>rosids</taxon>
        <taxon>fabids</taxon>
        <taxon>Fagales</taxon>
        <taxon>Fagaceae</taxon>
        <taxon>Quercus</taxon>
    </lineage>
</organism>
<evidence type="ECO:0000313" key="1">
    <source>
        <dbReference type="EMBL" id="KAK7819714.1"/>
    </source>
</evidence>
<accession>A0AAW0IZ49</accession>
<sequence>MVSSSKSYNLLKWHKHAHQAAVKALESGGSLSVVIRRIEKAMSSNEVPLVMPLLAQCITMDGRSKLEKERNAICHELGTRVGRNRDKFVLFEPLVVISPQGADDEVQ</sequence>